<dbReference type="PROSITE" id="PS00154">
    <property type="entry name" value="ATPASE_E1_E2"/>
    <property type="match status" value="1"/>
</dbReference>
<evidence type="ECO:0000313" key="10">
    <source>
        <dbReference type="EMBL" id="MBE7525535.1"/>
    </source>
</evidence>
<keyword evidence="5" id="KW-1278">Translocase</keyword>
<keyword evidence="3" id="KW-0547">Nucleotide-binding</keyword>
<keyword evidence="2 8" id="KW-0812">Transmembrane</keyword>
<keyword evidence="6 8" id="KW-1133">Transmembrane helix</keyword>
<dbReference type="NCBIfam" id="TIGR01494">
    <property type="entry name" value="ATPase_P-type"/>
    <property type="match status" value="2"/>
</dbReference>
<evidence type="ECO:0000256" key="5">
    <source>
        <dbReference type="ARBA" id="ARBA00022967"/>
    </source>
</evidence>
<evidence type="ECO:0000256" key="3">
    <source>
        <dbReference type="ARBA" id="ARBA00022741"/>
    </source>
</evidence>
<evidence type="ECO:0000256" key="7">
    <source>
        <dbReference type="ARBA" id="ARBA00023136"/>
    </source>
</evidence>
<proteinExistence type="predicted"/>
<dbReference type="InterPro" id="IPR004014">
    <property type="entry name" value="ATPase_P-typ_cation-transptr_N"/>
</dbReference>
<dbReference type="PRINTS" id="PR00120">
    <property type="entry name" value="HATPASE"/>
</dbReference>
<dbReference type="InterPro" id="IPR023299">
    <property type="entry name" value="ATPase_P-typ_cyto_dom_N"/>
</dbReference>
<dbReference type="SMART" id="SM00831">
    <property type="entry name" value="Cation_ATPase_N"/>
    <property type="match status" value="1"/>
</dbReference>
<feature type="transmembrane region" description="Helical" evidence="8">
    <location>
        <begin position="58"/>
        <end position="76"/>
    </location>
</feature>
<feature type="transmembrane region" description="Helical" evidence="8">
    <location>
        <begin position="767"/>
        <end position="788"/>
    </location>
</feature>
<dbReference type="SFLD" id="SFLDG00002">
    <property type="entry name" value="C1.7:_P-type_atpase_like"/>
    <property type="match status" value="1"/>
</dbReference>
<dbReference type="GO" id="GO:0016020">
    <property type="term" value="C:membrane"/>
    <property type="evidence" value="ECO:0007669"/>
    <property type="project" value="UniProtKB-SubCell"/>
</dbReference>
<dbReference type="AlphaFoldDB" id="A0A928Y540"/>
<dbReference type="Gene3D" id="3.40.1110.10">
    <property type="entry name" value="Calcium-transporting ATPase, cytoplasmic domain N"/>
    <property type="match status" value="1"/>
</dbReference>
<dbReference type="InterPro" id="IPR006068">
    <property type="entry name" value="ATPase_P-typ_cation-transptr_C"/>
</dbReference>
<feature type="domain" description="Cation-transporting P-type ATPase N-terminal" evidence="9">
    <location>
        <begin position="5"/>
        <end position="78"/>
    </location>
</feature>
<dbReference type="Gene3D" id="3.40.50.1000">
    <property type="entry name" value="HAD superfamily/HAD-like"/>
    <property type="match status" value="1"/>
</dbReference>
<keyword evidence="7 8" id="KW-0472">Membrane</keyword>
<dbReference type="Pfam" id="PF00702">
    <property type="entry name" value="Hydrolase"/>
    <property type="match status" value="1"/>
</dbReference>
<dbReference type="SUPFAM" id="SSF56784">
    <property type="entry name" value="HAD-like"/>
    <property type="match status" value="1"/>
</dbReference>
<dbReference type="GO" id="GO:0005524">
    <property type="term" value="F:ATP binding"/>
    <property type="evidence" value="ECO:0007669"/>
    <property type="project" value="UniProtKB-KW"/>
</dbReference>
<dbReference type="GO" id="GO:0016887">
    <property type="term" value="F:ATP hydrolysis activity"/>
    <property type="evidence" value="ECO:0007669"/>
    <property type="project" value="InterPro"/>
</dbReference>
<evidence type="ECO:0000313" key="11">
    <source>
        <dbReference type="Proteomes" id="UP000710385"/>
    </source>
</evidence>
<dbReference type="SFLD" id="SFLDF00027">
    <property type="entry name" value="p-type_atpase"/>
    <property type="match status" value="1"/>
</dbReference>
<dbReference type="SFLD" id="SFLDS00003">
    <property type="entry name" value="Haloacid_Dehalogenase"/>
    <property type="match status" value="1"/>
</dbReference>
<feature type="transmembrane region" description="Helical" evidence="8">
    <location>
        <begin position="243"/>
        <end position="261"/>
    </location>
</feature>
<dbReference type="PANTHER" id="PTHR42861">
    <property type="entry name" value="CALCIUM-TRANSPORTING ATPASE"/>
    <property type="match status" value="1"/>
</dbReference>
<comment type="caution">
    <text evidence="10">The sequence shown here is derived from an EMBL/GenBank/DDBJ whole genome shotgun (WGS) entry which is preliminary data.</text>
</comment>
<dbReference type="InterPro" id="IPR018303">
    <property type="entry name" value="ATPase_P-typ_P_site"/>
</dbReference>
<gene>
    <name evidence="10" type="ORF">HS096_04095</name>
</gene>
<sequence length="847" mass="92542">MEIHARAFMEAEEIFREFGVKPEQGLDPKVAAARLKKYGGNTLSNYVNPWRRILVRQLASPFMYLLAAAALFAWLLHEKFDALFILFFIALNTALGFFQEYRSEKTLRRLRDLIVPTSRVRRGGNEEIVPTTALVPGDILLLRAGDVIPADMRIISARHLAVDESTMSGEAFPVEKTSRSLKKGANALTKNLGFAATVVVQGEGEGIVYATGKMTNVGSIAGFIARTSRQSAFQKHIARLSTFILYLVLVTLGGVFLLNLLLKGPEAKTIELIIFSIALAVSVVPEALPLVMTFSFSRGARKLAAQKVVVKRLSSVEDLGNVEILCTDKTGTLTENVLRVANVMGDARNVLACAARGSDVVGRGHGPFDAAIFVAISKHGQYLHDRLGQERFYPFDPVLKLNGAVIKEGEEHTLIIRGAPEQILEACAGISAKEHDDADAFLVEEGRKGRRVIGIARRAFETLPKNATLKELSVGMTFIGLVSFEDPVKKTAEEAIQRAKRLGIQIKVITGDRPEVAGAIAEQVGLTERADVMTGDDFDALSETEQLAAAMRIAVFARMNPMQKAQVIDLLQRTHTVAFLGDGINDAPGLKIANVSMAVKEASDIAREAADIVLLKKDLHVIVNGIREGRIIFANTTTYLKSTLASNFGNFYSIAILSLFVNFLPLLPVQILLVNLLTDLPLTAISTDEVERAELQQPKHYDIRNILLVATLLGGVSSLFDFIAFGIFIHADIPVLQTALFMESVLTELLLLFSIRSRRFFIHARPPSFMLTAASIGVFLATAILPFTSVGHTYFHLASLTSWQGVIVLGLVGAYFLASELVKLGYYTFMNGGLNGRRALPLLGLRS</sequence>
<dbReference type="Proteomes" id="UP000710385">
    <property type="component" value="Unassembled WGS sequence"/>
</dbReference>
<reference evidence="10" key="1">
    <citation type="submission" date="2020-05" db="EMBL/GenBank/DDBJ databases">
        <title>High-Quality Genomes of Partial-Nitritation/Anammox System by Hierarchical Clustering Based Hybrid Assembly.</title>
        <authorList>
            <person name="Liu L."/>
            <person name="Wang Y."/>
            <person name="Che Y."/>
            <person name="Chen Y."/>
            <person name="Xia Y."/>
            <person name="Luo R."/>
            <person name="Cheng S.H."/>
            <person name="Zheng C."/>
            <person name="Zhang T."/>
        </authorList>
    </citation>
    <scope>NUCLEOTIDE SEQUENCE</scope>
    <source>
        <strain evidence="10">H1_PAT1</strain>
    </source>
</reference>
<name>A0A928Y540_UNCKA</name>
<evidence type="ECO:0000256" key="2">
    <source>
        <dbReference type="ARBA" id="ARBA00022692"/>
    </source>
</evidence>
<dbReference type="SUPFAM" id="SSF81665">
    <property type="entry name" value="Calcium ATPase, transmembrane domain M"/>
    <property type="match status" value="1"/>
</dbReference>
<accession>A0A928Y540</accession>
<dbReference type="InterPro" id="IPR008250">
    <property type="entry name" value="ATPase_P-typ_transduc_dom_A_sf"/>
</dbReference>
<dbReference type="InterPro" id="IPR023298">
    <property type="entry name" value="ATPase_P-typ_TM_dom_sf"/>
</dbReference>
<dbReference type="Pfam" id="PF00122">
    <property type="entry name" value="E1-E2_ATPase"/>
    <property type="match status" value="1"/>
</dbReference>
<evidence type="ECO:0000256" key="1">
    <source>
        <dbReference type="ARBA" id="ARBA00004141"/>
    </source>
</evidence>
<feature type="transmembrane region" description="Helical" evidence="8">
    <location>
        <begin position="273"/>
        <end position="297"/>
    </location>
</feature>
<protein>
    <submittedName>
        <fullName evidence="10">Cation-transporting P-type ATPase</fullName>
    </submittedName>
</protein>
<keyword evidence="4" id="KW-0067">ATP-binding</keyword>
<dbReference type="EMBL" id="JABTTY010000001">
    <property type="protein sequence ID" value="MBE7525535.1"/>
    <property type="molecule type" value="Genomic_DNA"/>
</dbReference>
<dbReference type="InterPro" id="IPR036412">
    <property type="entry name" value="HAD-like_sf"/>
</dbReference>
<evidence type="ECO:0000256" key="8">
    <source>
        <dbReference type="SAM" id="Phobius"/>
    </source>
</evidence>
<dbReference type="Pfam" id="PF00689">
    <property type="entry name" value="Cation_ATPase_C"/>
    <property type="match status" value="1"/>
</dbReference>
<organism evidence="10 11">
    <name type="scientific">candidate division WWE3 bacterium</name>
    <dbReference type="NCBI Taxonomy" id="2053526"/>
    <lineage>
        <taxon>Bacteria</taxon>
        <taxon>Katanobacteria</taxon>
    </lineage>
</organism>
<dbReference type="PRINTS" id="PR00119">
    <property type="entry name" value="CATATPASE"/>
</dbReference>
<feature type="transmembrane region" description="Helical" evidence="8">
    <location>
        <begin position="706"/>
        <end position="729"/>
    </location>
</feature>
<evidence type="ECO:0000256" key="6">
    <source>
        <dbReference type="ARBA" id="ARBA00022989"/>
    </source>
</evidence>
<dbReference type="InterPro" id="IPR059000">
    <property type="entry name" value="ATPase_P-type_domA"/>
</dbReference>
<feature type="transmembrane region" description="Helical" evidence="8">
    <location>
        <begin position="794"/>
        <end position="818"/>
    </location>
</feature>
<dbReference type="Gene3D" id="1.20.1110.10">
    <property type="entry name" value="Calcium-transporting ATPase, transmembrane domain"/>
    <property type="match status" value="1"/>
</dbReference>
<dbReference type="InterPro" id="IPR001757">
    <property type="entry name" value="P_typ_ATPase"/>
</dbReference>
<dbReference type="Pfam" id="PF00690">
    <property type="entry name" value="Cation_ATPase_N"/>
    <property type="match status" value="1"/>
</dbReference>
<feature type="transmembrane region" description="Helical" evidence="8">
    <location>
        <begin position="735"/>
        <end position="755"/>
    </location>
</feature>
<evidence type="ECO:0000259" key="9">
    <source>
        <dbReference type="SMART" id="SM00831"/>
    </source>
</evidence>
<evidence type="ECO:0000256" key="4">
    <source>
        <dbReference type="ARBA" id="ARBA00022840"/>
    </source>
</evidence>
<dbReference type="SUPFAM" id="SSF81653">
    <property type="entry name" value="Calcium ATPase, transduction domain A"/>
    <property type="match status" value="1"/>
</dbReference>
<dbReference type="Gene3D" id="2.70.150.10">
    <property type="entry name" value="Calcium-transporting ATPase, cytoplasmic transduction domain A"/>
    <property type="match status" value="1"/>
</dbReference>
<dbReference type="InterPro" id="IPR023214">
    <property type="entry name" value="HAD_sf"/>
</dbReference>
<dbReference type="InterPro" id="IPR044492">
    <property type="entry name" value="P_typ_ATPase_HD_dom"/>
</dbReference>
<comment type="subcellular location">
    <subcellularLocation>
        <location evidence="1">Membrane</location>
        <topology evidence="1">Multi-pass membrane protein</topology>
    </subcellularLocation>
</comment>
<feature type="transmembrane region" description="Helical" evidence="8">
    <location>
        <begin position="82"/>
        <end position="101"/>
    </location>
</feature>